<gene>
    <name evidence="2" type="ORF">CPSG_01951</name>
</gene>
<feature type="region of interest" description="Disordered" evidence="1">
    <location>
        <begin position="74"/>
        <end position="101"/>
    </location>
</feature>
<sequence>MAETGPTPHSPPNLERRSTSWCKIARIGGGAHRATVSSPARDYLLEVSKRVIQNQTATRVVAGHAGLRATFRPHHRACKQSQKNVPPKAQPGETKMNHKRI</sequence>
<accession>E9CWW8</accession>
<reference evidence="3" key="1">
    <citation type="journal article" date="2010" name="Genome Res.">
        <title>Population genomic sequencing of Coccidioides fungi reveals recent hybridization and transposon control.</title>
        <authorList>
            <person name="Neafsey D.E."/>
            <person name="Barker B.M."/>
            <person name="Sharpton T.J."/>
            <person name="Stajich J.E."/>
            <person name="Park D.J."/>
            <person name="Whiston E."/>
            <person name="Hung C.-Y."/>
            <person name="McMahan C."/>
            <person name="White J."/>
            <person name="Sykes S."/>
            <person name="Heiman D."/>
            <person name="Young S."/>
            <person name="Zeng Q."/>
            <person name="Abouelleil A."/>
            <person name="Aftuck L."/>
            <person name="Bessette D."/>
            <person name="Brown A."/>
            <person name="FitzGerald M."/>
            <person name="Lui A."/>
            <person name="Macdonald J.P."/>
            <person name="Priest M."/>
            <person name="Orbach M.J."/>
            <person name="Galgiani J.N."/>
            <person name="Kirkland T.N."/>
            <person name="Cole G.T."/>
            <person name="Birren B.W."/>
            <person name="Henn M.R."/>
            <person name="Taylor J.W."/>
            <person name="Rounsley S.D."/>
        </authorList>
    </citation>
    <scope>NUCLEOTIDE SEQUENCE [LARGE SCALE GENOMIC DNA]</scope>
    <source>
        <strain evidence="3">RMSCC 757 / Silveira</strain>
    </source>
</reference>
<organism evidence="3">
    <name type="scientific">Coccidioides posadasii (strain RMSCC 757 / Silveira)</name>
    <name type="common">Valley fever fungus</name>
    <dbReference type="NCBI Taxonomy" id="443226"/>
    <lineage>
        <taxon>Eukaryota</taxon>
        <taxon>Fungi</taxon>
        <taxon>Dikarya</taxon>
        <taxon>Ascomycota</taxon>
        <taxon>Pezizomycotina</taxon>
        <taxon>Eurotiomycetes</taxon>
        <taxon>Eurotiomycetidae</taxon>
        <taxon>Onygenales</taxon>
        <taxon>Onygenaceae</taxon>
        <taxon>Coccidioides</taxon>
    </lineage>
</organism>
<dbReference type="HOGENOM" id="CLU_2291445_0_0_1"/>
<protein>
    <submittedName>
        <fullName evidence="2">Uncharacterized protein</fullName>
    </submittedName>
</protein>
<name>E9CWW8_COCPS</name>
<dbReference type="VEuPathDB" id="FungiDB:CPSG_01951"/>
<dbReference type="EMBL" id="GL636487">
    <property type="protein sequence ID" value="EFW21794.1"/>
    <property type="molecule type" value="Genomic_DNA"/>
</dbReference>
<evidence type="ECO:0000313" key="2">
    <source>
        <dbReference type="EMBL" id="EFW21794.1"/>
    </source>
</evidence>
<evidence type="ECO:0000256" key="1">
    <source>
        <dbReference type="SAM" id="MobiDB-lite"/>
    </source>
</evidence>
<reference evidence="3" key="2">
    <citation type="submission" date="2010-03" db="EMBL/GenBank/DDBJ databases">
        <title>The genome sequence of Coccidioides posadasii strain Silveira.</title>
        <authorList>
            <consortium name="The Broad Institute Genome Sequencing Center for Infectious Disease"/>
            <person name="Neafsey D."/>
            <person name="Orbach M."/>
            <person name="Henn M.R."/>
            <person name="Cole G.T."/>
            <person name="Galgiani J."/>
            <person name="Gardner M.J."/>
            <person name="Kirkland T.N."/>
            <person name="Taylor J.W."/>
            <person name="Young S.K."/>
            <person name="Zeng Q."/>
            <person name="Koehrsen M."/>
            <person name="Alvarado L."/>
            <person name="Berlin A."/>
            <person name="Borenstein D."/>
            <person name="Chapman S.B."/>
            <person name="Chen Z."/>
            <person name="Engels R."/>
            <person name="Freedman E."/>
            <person name="Gellesch M."/>
            <person name="Goldberg J."/>
            <person name="Griggs A."/>
            <person name="Gujja S."/>
            <person name="Heilman E."/>
            <person name="Heiman D."/>
            <person name="Howarth C."/>
            <person name="Jen D."/>
            <person name="Larson L."/>
            <person name="Mehta T."/>
            <person name="Neiman D."/>
            <person name="Park D."/>
            <person name="Pearson M."/>
            <person name="Richards J."/>
            <person name="Roberts A."/>
            <person name="Saif S."/>
            <person name="Shea T."/>
            <person name="Shenoy N."/>
            <person name="Sisk P."/>
            <person name="Stolte C."/>
            <person name="Sykes S."/>
            <person name="Walk T."/>
            <person name="White J."/>
            <person name="Yandava C."/>
            <person name="Haas B."/>
            <person name="Nusbaum C."/>
            <person name="Birren B."/>
        </authorList>
    </citation>
    <scope>NUCLEOTIDE SEQUENCE [LARGE SCALE GENOMIC DNA]</scope>
    <source>
        <strain evidence="3">RMSCC 757 / Silveira</strain>
    </source>
</reference>
<dbReference type="Proteomes" id="UP000002497">
    <property type="component" value="Unassembled WGS sequence"/>
</dbReference>
<proteinExistence type="predicted"/>
<dbReference type="AlphaFoldDB" id="E9CWW8"/>
<evidence type="ECO:0000313" key="3">
    <source>
        <dbReference type="Proteomes" id="UP000002497"/>
    </source>
</evidence>
<keyword evidence="3" id="KW-1185">Reference proteome</keyword>